<gene>
    <name evidence="2" type="ORF">DUNSADRAFT_11946</name>
</gene>
<comment type="similarity">
    <text evidence="1">Belongs to the DP1 family.</text>
</comment>
<feature type="transmembrane region" description="Helical" evidence="1">
    <location>
        <begin position="39"/>
        <end position="59"/>
    </location>
</feature>
<keyword evidence="3" id="KW-1185">Reference proteome</keyword>
<dbReference type="InterPro" id="IPR004345">
    <property type="entry name" value="TB2_DP1_HVA22"/>
</dbReference>
<evidence type="ECO:0000313" key="3">
    <source>
        <dbReference type="Proteomes" id="UP000815325"/>
    </source>
</evidence>
<keyword evidence="1" id="KW-1133">Transmembrane helix</keyword>
<evidence type="ECO:0000256" key="1">
    <source>
        <dbReference type="RuleBase" id="RU362006"/>
    </source>
</evidence>
<organism evidence="2 3">
    <name type="scientific">Dunaliella salina</name>
    <name type="common">Green alga</name>
    <name type="synonym">Protococcus salinus</name>
    <dbReference type="NCBI Taxonomy" id="3046"/>
    <lineage>
        <taxon>Eukaryota</taxon>
        <taxon>Viridiplantae</taxon>
        <taxon>Chlorophyta</taxon>
        <taxon>core chlorophytes</taxon>
        <taxon>Chlorophyceae</taxon>
        <taxon>CS clade</taxon>
        <taxon>Chlamydomonadales</taxon>
        <taxon>Dunaliellaceae</taxon>
        <taxon>Dunaliella</taxon>
    </lineage>
</organism>
<comment type="caution">
    <text evidence="1">Lacks conserved residue(s) required for the propagation of feature annotation.</text>
</comment>
<dbReference type="Pfam" id="PF03134">
    <property type="entry name" value="TB2_DP1_HVA22"/>
    <property type="match status" value="1"/>
</dbReference>
<dbReference type="PANTHER" id="PTHR12300:SF117">
    <property type="entry name" value="LP05237P-RELATED"/>
    <property type="match status" value="1"/>
</dbReference>
<keyword evidence="1" id="KW-0472">Membrane</keyword>
<dbReference type="PANTHER" id="PTHR12300">
    <property type="entry name" value="HVA22-LIKE PROTEINS"/>
    <property type="match status" value="1"/>
</dbReference>
<dbReference type="EMBL" id="MU069887">
    <property type="protein sequence ID" value="KAF5832246.1"/>
    <property type="molecule type" value="Genomic_DNA"/>
</dbReference>
<name>A0ABQ7GCB3_DUNSA</name>
<sequence>MQDDQDDRIALAYTWPSYQTYKAFSSDAKNDEELSKWCIYWIILGFFLTLESFADRIIWWLPLYHESKLICLVLMWHPRINGAQYVYSHFVQPLLSKHESMIDSTLAEAQARIAGTLFGHLNQVTSQIMSHGGLILEHMRAFSERGQPGANGASQHIE</sequence>
<accession>A0ABQ7GCB3</accession>
<protein>
    <recommendedName>
        <fullName evidence="1">HVA22-like protein</fullName>
    </recommendedName>
</protein>
<reference evidence="2" key="1">
    <citation type="submission" date="2017-08" db="EMBL/GenBank/DDBJ databases">
        <authorList>
            <person name="Polle J.E."/>
            <person name="Barry K."/>
            <person name="Cushman J."/>
            <person name="Schmutz J."/>
            <person name="Tran D."/>
            <person name="Hathwaick L.T."/>
            <person name="Yim W.C."/>
            <person name="Jenkins J."/>
            <person name="Mckie-Krisberg Z.M."/>
            <person name="Prochnik S."/>
            <person name="Lindquist E."/>
            <person name="Dockter R.B."/>
            <person name="Adam C."/>
            <person name="Molina H."/>
            <person name="Bunkerborg J."/>
            <person name="Jin E."/>
            <person name="Buchheim M."/>
            <person name="Magnuson J."/>
        </authorList>
    </citation>
    <scope>NUCLEOTIDE SEQUENCE</scope>
    <source>
        <strain evidence="2">CCAP 19/18</strain>
    </source>
</reference>
<dbReference type="Proteomes" id="UP000815325">
    <property type="component" value="Unassembled WGS sequence"/>
</dbReference>
<proteinExistence type="inferred from homology"/>
<keyword evidence="1" id="KW-0812">Transmembrane</keyword>
<comment type="caution">
    <text evidence="2">The sequence shown here is derived from an EMBL/GenBank/DDBJ whole genome shotgun (WGS) entry which is preliminary data.</text>
</comment>
<comment type="subcellular location">
    <subcellularLocation>
        <location evidence="1">Membrane</location>
        <topology evidence="1">Multi-pass membrane protein</topology>
    </subcellularLocation>
</comment>
<evidence type="ECO:0000313" key="2">
    <source>
        <dbReference type="EMBL" id="KAF5832246.1"/>
    </source>
</evidence>